<reference evidence="2" key="1">
    <citation type="journal article" date="2019" name="Int. J. Syst. Evol. Microbiol.">
        <title>The Global Catalogue of Microorganisms (GCM) 10K type strain sequencing project: providing services to taxonomists for standard genome sequencing and annotation.</title>
        <authorList>
            <consortium name="The Broad Institute Genomics Platform"/>
            <consortium name="The Broad Institute Genome Sequencing Center for Infectious Disease"/>
            <person name="Wu L."/>
            <person name="Ma J."/>
        </authorList>
    </citation>
    <scope>NUCLEOTIDE SEQUENCE [LARGE SCALE GENOMIC DNA]</scope>
    <source>
        <strain evidence="2">JCM 18409</strain>
    </source>
</reference>
<protein>
    <submittedName>
        <fullName evidence="1">Uncharacterized protein</fullName>
    </submittedName>
</protein>
<name>A0ABP9JD32_9ACTN</name>
<gene>
    <name evidence="1" type="ORF">GCM10023335_63050</name>
</gene>
<dbReference type="EMBL" id="BAABKB010000030">
    <property type="protein sequence ID" value="GAA5026860.1"/>
    <property type="molecule type" value="Genomic_DNA"/>
</dbReference>
<accession>A0ABP9JD32</accession>
<comment type="caution">
    <text evidence="1">The sequence shown here is derived from an EMBL/GenBank/DDBJ whole genome shotgun (WGS) entry which is preliminary data.</text>
</comment>
<evidence type="ECO:0000313" key="2">
    <source>
        <dbReference type="Proteomes" id="UP001501759"/>
    </source>
</evidence>
<organism evidence="1 2">
    <name type="scientific">Streptomyces siamensis</name>
    <dbReference type="NCBI Taxonomy" id="1274986"/>
    <lineage>
        <taxon>Bacteria</taxon>
        <taxon>Bacillati</taxon>
        <taxon>Actinomycetota</taxon>
        <taxon>Actinomycetes</taxon>
        <taxon>Kitasatosporales</taxon>
        <taxon>Streptomycetaceae</taxon>
        <taxon>Streptomyces</taxon>
    </lineage>
</organism>
<sequence length="229" mass="24281">MDARDRAHPLGGVTVSGQATPVPESLLARTVFASLGGIVEIAAVNATGTWRLADVSVGGFLAARSGEMARLLDGIRAVGRFGAPAMAIADELGYLREHPVTSASLLLWSGAVTGVPQPLGRLEEPEVVRRMCRMGADLQSTCFLEALTAAAITARVEPGEGAERIADLLRTACDLADATGRSSAETVFRMWRVARLPATLRLGSGAPEWGKAGYRAYDERLERLLAPWV</sequence>
<dbReference type="Proteomes" id="UP001501759">
    <property type="component" value="Unassembled WGS sequence"/>
</dbReference>
<keyword evidence="2" id="KW-1185">Reference proteome</keyword>
<proteinExistence type="predicted"/>
<evidence type="ECO:0000313" key="1">
    <source>
        <dbReference type="EMBL" id="GAA5026860.1"/>
    </source>
</evidence>